<reference evidence="2 3" key="1">
    <citation type="submission" date="2019-05" db="EMBL/GenBank/DDBJ databases">
        <title>We sequenced the genome of Paenibacillus hemerocallicola KCTC 33185 for further insight into its adaptation and study the phylogeny of Paenibacillus.</title>
        <authorList>
            <person name="Narsing Rao M.P."/>
        </authorList>
    </citation>
    <scope>NUCLEOTIDE SEQUENCE [LARGE SCALE GENOMIC DNA]</scope>
    <source>
        <strain evidence="2 3">KCTC 33185</strain>
    </source>
</reference>
<name>A0A5C4SW35_9BACL</name>
<sequence length="171" mass="19144">MQGKKTVGMVLMNNWFRRNKSAKVEGTPLPASSGFTPAPRVVSEDSVSTILHARRMNSWLDEAYSDCEKSGGFEHLEGRGKPVDIPVGDALNSILKNASYLPSWLELQHEIRDDIRALLKKYDPDLPPTAKAELDAINKKIARYNATVPTPILQKGKLHIESVHEQAKKWE</sequence>
<comment type="caution">
    <text evidence="2">The sequence shown here is derived from an EMBL/GenBank/DDBJ whole genome shotgun (WGS) entry which is preliminary data.</text>
</comment>
<evidence type="ECO:0000259" key="1">
    <source>
        <dbReference type="Pfam" id="PF09350"/>
    </source>
</evidence>
<dbReference type="PANTHER" id="PTHR39158">
    <property type="entry name" value="OS08G0560600 PROTEIN"/>
    <property type="match status" value="1"/>
</dbReference>
<dbReference type="AlphaFoldDB" id="A0A5C4SW35"/>
<evidence type="ECO:0000313" key="2">
    <source>
        <dbReference type="EMBL" id="TNJ58062.1"/>
    </source>
</evidence>
<accession>A0A5C4SW35</accession>
<evidence type="ECO:0000313" key="3">
    <source>
        <dbReference type="Proteomes" id="UP000307943"/>
    </source>
</evidence>
<dbReference type="Proteomes" id="UP000307943">
    <property type="component" value="Unassembled WGS sequence"/>
</dbReference>
<protein>
    <submittedName>
        <fullName evidence="2">DUF1992 domain-containing protein</fullName>
    </submittedName>
</protein>
<gene>
    <name evidence="2" type="ORF">FE784_38235</name>
</gene>
<feature type="domain" description="DnaJ homologue subfamily C member 28 conserved" evidence="1">
    <location>
        <begin position="67"/>
        <end position="118"/>
    </location>
</feature>
<proteinExistence type="predicted"/>
<keyword evidence="3" id="KW-1185">Reference proteome</keyword>
<dbReference type="Pfam" id="PF09350">
    <property type="entry name" value="DJC28_CD"/>
    <property type="match status" value="1"/>
</dbReference>
<dbReference type="InterPro" id="IPR018961">
    <property type="entry name" value="DnaJ_homolog_subfam-C_membr-28"/>
</dbReference>
<dbReference type="RefSeq" id="WP_139607548.1">
    <property type="nucleotide sequence ID" value="NZ_VDCQ01000100.1"/>
</dbReference>
<dbReference type="PANTHER" id="PTHR39158:SF1">
    <property type="entry name" value="DNAJ HOMOLOG SUBFAMILY C MEMBER 28"/>
    <property type="match status" value="1"/>
</dbReference>
<organism evidence="2 3">
    <name type="scientific">Paenibacillus hemerocallicola</name>
    <dbReference type="NCBI Taxonomy" id="1172614"/>
    <lineage>
        <taxon>Bacteria</taxon>
        <taxon>Bacillati</taxon>
        <taxon>Bacillota</taxon>
        <taxon>Bacilli</taxon>
        <taxon>Bacillales</taxon>
        <taxon>Paenibacillaceae</taxon>
        <taxon>Paenibacillus</taxon>
    </lineage>
</organism>
<dbReference type="InterPro" id="IPR052573">
    <property type="entry name" value="DnaJ_C_subfamily_28"/>
</dbReference>
<dbReference type="EMBL" id="VDCQ01000100">
    <property type="protein sequence ID" value="TNJ58062.1"/>
    <property type="molecule type" value="Genomic_DNA"/>
</dbReference>
<dbReference type="OrthoDB" id="9798476at2"/>